<dbReference type="Pfam" id="PF06172">
    <property type="entry name" value="Cupin_5"/>
    <property type="match status" value="1"/>
</dbReference>
<dbReference type="EMBL" id="JAFLCK010000024">
    <property type="protein sequence ID" value="MBN8661759.1"/>
    <property type="molecule type" value="Genomic_DNA"/>
</dbReference>
<organism evidence="2 3">
    <name type="scientific">Candidatus Obscuribacter phosphatis</name>
    <dbReference type="NCBI Taxonomy" id="1906157"/>
    <lineage>
        <taxon>Bacteria</taxon>
        <taxon>Bacillati</taxon>
        <taxon>Candidatus Melainabacteria</taxon>
        <taxon>Candidatus Obscuribacterales</taxon>
        <taxon>Candidatus Obscuribacteraceae</taxon>
        <taxon>Candidatus Obscuribacter</taxon>
    </lineage>
</organism>
<dbReference type="InterPro" id="IPR009327">
    <property type="entry name" value="Cupin_DUF985"/>
</dbReference>
<dbReference type="AlphaFoldDB" id="A0A8J7P956"/>
<comment type="caution">
    <text evidence="2">The sequence shown here is derived from an EMBL/GenBank/DDBJ whole genome shotgun (WGS) entry which is preliminary data.</text>
</comment>
<dbReference type="PANTHER" id="PTHR33387:SF3">
    <property type="entry name" value="DUF985 DOMAIN-CONTAINING PROTEIN"/>
    <property type="match status" value="1"/>
</dbReference>
<dbReference type="SUPFAM" id="SSF51182">
    <property type="entry name" value="RmlC-like cupins"/>
    <property type="match status" value="1"/>
</dbReference>
<dbReference type="InterPro" id="IPR014710">
    <property type="entry name" value="RmlC-like_jellyroll"/>
</dbReference>
<accession>A0A8J7P956</accession>
<dbReference type="InterPro" id="IPR039935">
    <property type="entry name" value="YML079W-like"/>
</dbReference>
<name>A0A8J7P956_9BACT</name>
<dbReference type="Gene3D" id="2.60.120.10">
    <property type="entry name" value="Jelly Rolls"/>
    <property type="match status" value="1"/>
</dbReference>
<dbReference type="InterPro" id="IPR011051">
    <property type="entry name" value="RmlC_Cupin_sf"/>
</dbReference>
<evidence type="ECO:0000259" key="1">
    <source>
        <dbReference type="Pfam" id="PF06172"/>
    </source>
</evidence>
<dbReference type="CDD" id="cd06121">
    <property type="entry name" value="cupin_YML079wp"/>
    <property type="match status" value="1"/>
</dbReference>
<feature type="domain" description="DUF985" evidence="1">
    <location>
        <begin position="6"/>
        <end position="175"/>
    </location>
</feature>
<sequence length="200" mass="21902">MMLQAQEIIVRLGLKSHPEGGYYSETYRGNDCQVSVSGALQARPSGTAIYYMLTPSTFSEFHRLAFDEIFHFYLGDAVEMFQIDAADGAVSRFMLGNDILAGQLPQVLVKAGVWQASRLLVQDSNSQSCDISSAVYSESPAEEAQGSLFQSLSKPYGFALLGTTMAPGFDFRDYEQGSFAELSALCRGKCDELVKSLTRV</sequence>
<dbReference type="PANTHER" id="PTHR33387">
    <property type="entry name" value="RMLC-LIKE JELLY ROLL FOLD PROTEIN"/>
    <property type="match status" value="1"/>
</dbReference>
<gene>
    <name evidence="2" type="ORF">J0M35_15440</name>
</gene>
<evidence type="ECO:0000313" key="2">
    <source>
        <dbReference type="EMBL" id="MBN8661759.1"/>
    </source>
</evidence>
<reference evidence="2" key="1">
    <citation type="submission" date="2021-02" db="EMBL/GenBank/DDBJ databases">
        <title>Genome-Resolved Metagenomics of a Microbial Community Performing Photosynthetic Biological Nutrient Removal.</title>
        <authorList>
            <person name="Mcdaniel E.A."/>
        </authorList>
    </citation>
    <scope>NUCLEOTIDE SEQUENCE</scope>
    <source>
        <strain evidence="2">UWPOB_OBS1</strain>
    </source>
</reference>
<dbReference type="Proteomes" id="UP000664277">
    <property type="component" value="Unassembled WGS sequence"/>
</dbReference>
<evidence type="ECO:0000313" key="3">
    <source>
        <dbReference type="Proteomes" id="UP000664277"/>
    </source>
</evidence>
<protein>
    <submittedName>
        <fullName evidence="2">Cupin domain-containing protein</fullName>
    </submittedName>
</protein>
<proteinExistence type="predicted"/>